<keyword evidence="5" id="KW-1185">Reference proteome</keyword>
<gene>
    <name evidence="4" type="ORF">EDD72_11322</name>
</gene>
<name>A0A4R3KDB5_9BACI</name>
<accession>A0A4R3KDB5</accession>
<keyword evidence="2" id="KW-0472">Membrane</keyword>
<protein>
    <submittedName>
        <fullName evidence="4">Putative membrane protein YgcG</fullName>
    </submittedName>
</protein>
<sequence length="211" mass="24193">MIRLEFIILFVMTLFFLSHSVFAEEQLQKSMIEDDANYLSKEKKESIEKEMQHLPEVFRIVFLPKIDSAIDIKGKELFTEKQLPEDTILILAVVDQRKIQIITGEALQKKGLDDTFFQKEIEQYFVPGVKTGAMDQAFIQLTKGISKDIAAGIKVQDKKEKDSPKIPMPPQQVQGSKGKGEEWYPKYLWSIGLLLIAAMIWLIAKTRKKSS</sequence>
<keyword evidence="2" id="KW-0812">Transmembrane</keyword>
<feature type="domain" description="TPM" evidence="3">
    <location>
        <begin position="33"/>
        <end position="146"/>
    </location>
</feature>
<dbReference type="Pfam" id="PF04536">
    <property type="entry name" value="TPM_phosphatase"/>
    <property type="match status" value="1"/>
</dbReference>
<keyword evidence="2" id="KW-1133">Transmembrane helix</keyword>
<evidence type="ECO:0000256" key="1">
    <source>
        <dbReference type="SAM" id="MobiDB-lite"/>
    </source>
</evidence>
<dbReference type="EMBL" id="SMAB01000013">
    <property type="protein sequence ID" value="TCS81264.1"/>
    <property type="molecule type" value="Genomic_DNA"/>
</dbReference>
<proteinExistence type="predicted"/>
<organism evidence="4 5">
    <name type="scientific">Tepidibacillus fermentans</name>
    <dbReference type="NCBI Taxonomy" id="1281767"/>
    <lineage>
        <taxon>Bacteria</taxon>
        <taxon>Bacillati</taxon>
        <taxon>Bacillota</taxon>
        <taxon>Bacilli</taxon>
        <taxon>Bacillales</taxon>
        <taxon>Bacillaceae</taxon>
        <taxon>Tepidibacillus</taxon>
    </lineage>
</organism>
<feature type="region of interest" description="Disordered" evidence="1">
    <location>
        <begin position="157"/>
        <end position="179"/>
    </location>
</feature>
<dbReference type="InterPro" id="IPR007621">
    <property type="entry name" value="TPM_dom"/>
</dbReference>
<evidence type="ECO:0000313" key="5">
    <source>
        <dbReference type="Proteomes" id="UP000295788"/>
    </source>
</evidence>
<reference evidence="4 5" key="1">
    <citation type="submission" date="2019-03" db="EMBL/GenBank/DDBJ databases">
        <title>Genomic Encyclopedia of Type Strains, Phase IV (KMG-IV): sequencing the most valuable type-strain genomes for metagenomic binning, comparative biology and taxonomic classification.</title>
        <authorList>
            <person name="Goeker M."/>
        </authorList>
    </citation>
    <scope>NUCLEOTIDE SEQUENCE [LARGE SCALE GENOMIC DNA]</scope>
    <source>
        <strain evidence="4 5">DSM 23802</strain>
    </source>
</reference>
<evidence type="ECO:0000313" key="4">
    <source>
        <dbReference type="EMBL" id="TCS81264.1"/>
    </source>
</evidence>
<evidence type="ECO:0000259" key="3">
    <source>
        <dbReference type="Pfam" id="PF04536"/>
    </source>
</evidence>
<evidence type="ECO:0000256" key="2">
    <source>
        <dbReference type="SAM" id="Phobius"/>
    </source>
</evidence>
<dbReference type="AlphaFoldDB" id="A0A4R3KDB5"/>
<comment type="caution">
    <text evidence="4">The sequence shown here is derived from an EMBL/GenBank/DDBJ whole genome shotgun (WGS) entry which is preliminary data.</text>
</comment>
<dbReference type="Gene3D" id="3.10.310.50">
    <property type="match status" value="1"/>
</dbReference>
<dbReference type="Proteomes" id="UP000295788">
    <property type="component" value="Unassembled WGS sequence"/>
</dbReference>
<feature type="transmembrane region" description="Helical" evidence="2">
    <location>
        <begin position="187"/>
        <end position="204"/>
    </location>
</feature>